<dbReference type="GO" id="GO:0030030">
    <property type="term" value="P:cell projection organization"/>
    <property type="evidence" value="ECO:0007669"/>
    <property type="project" value="UniProtKB-KW"/>
</dbReference>
<dbReference type="Proteomes" id="UP001208570">
    <property type="component" value="Unassembled WGS sequence"/>
</dbReference>
<reference evidence="14" key="1">
    <citation type="journal article" date="2023" name="Mol. Biol. Evol.">
        <title>Third-Generation Sequencing Reveals the Adaptive Role of the Epigenome in Three Deep-Sea Polychaetes.</title>
        <authorList>
            <person name="Perez M."/>
            <person name="Aroh O."/>
            <person name="Sun Y."/>
            <person name="Lan Y."/>
            <person name="Juniper S.K."/>
            <person name="Young C.R."/>
            <person name="Angers B."/>
            <person name="Qian P.Y."/>
        </authorList>
    </citation>
    <scope>NUCLEOTIDE SEQUENCE</scope>
    <source>
        <strain evidence="14">P08H-3</strain>
    </source>
</reference>
<comment type="subcellular location">
    <subcellularLocation>
        <location evidence="1">Cytoplasm</location>
        <location evidence="1">Cytoskeleton</location>
        <location evidence="1">Cilium basal body</location>
    </subcellularLocation>
</comment>
<dbReference type="GO" id="GO:0006887">
    <property type="term" value="P:exocytosis"/>
    <property type="evidence" value="ECO:0007669"/>
    <property type="project" value="UniProtKB-KW"/>
</dbReference>
<comment type="caution">
    <text evidence="14">The sequence shown here is derived from an EMBL/GenBank/DDBJ whole genome shotgun (WGS) entry which is preliminary data.</text>
</comment>
<name>A0AAD9MYY5_9ANNE</name>
<dbReference type="PANTHER" id="PTHR14983:SF1">
    <property type="entry name" value="CILIOGENESIS AND PLANAR POLARITY EFFECTOR 2"/>
    <property type="match status" value="1"/>
</dbReference>
<dbReference type="InterPro" id="IPR027417">
    <property type="entry name" value="P-loop_NTPase"/>
</dbReference>
<evidence type="ECO:0000256" key="9">
    <source>
        <dbReference type="ARBA" id="ARBA00023069"/>
    </source>
</evidence>
<keyword evidence="10" id="KW-0547">Nucleotide-binding</keyword>
<dbReference type="GO" id="GO:0003924">
    <property type="term" value="F:GTPase activity"/>
    <property type="evidence" value="ECO:0007669"/>
    <property type="project" value="InterPro"/>
</dbReference>
<evidence type="ECO:0000256" key="5">
    <source>
        <dbReference type="ARBA" id="ARBA00022483"/>
    </source>
</evidence>
<evidence type="ECO:0000256" key="13">
    <source>
        <dbReference type="ARBA" id="ARBA00030243"/>
    </source>
</evidence>
<evidence type="ECO:0000256" key="6">
    <source>
        <dbReference type="ARBA" id="ARBA00022490"/>
    </source>
</evidence>
<evidence type="ECO:0000256" key="11">
    <source>
        <dbReference type="ARBA" id="ARBA00023212"/>
    </source>
</evidence>
<keyword evidence="15" id="KW-1185">Reference proteome</keyword>
<comment type="similarity">
    <text evidence="2">Belongs to the small GTPase superfamily. Rab family.</text>
</comment>
<dbReference type="PRINTS" id="PR00449">
    <property type="entry name" value="RASTRNSFRMNG"/>
</dbReference>
<dbReference type="PROSITE" id="PS51419">
    <property type="entry name" value="RAB"/>
    <property type="match status" value="1"/>
</dbReference>
<keyword evidence="9" id="KW-0969">Cilium</keyword>
<accession>A0AAD9MYY5</accession>
<evidence type="ECO:0000256" key="3">
    <source>
        <dbReference type="ARBA" id="ARBA00021423"/>
    </source>
</evidence>
<dbReference type="EMBL" id="JAODUP010000479">
    <property type="protein sequence ID" value="KAK2148856.1"/>
    <property type="molecule type" value="Genomic_DNA"/>
</dbReference>
<keyword evidence="11" id="KW-0206">Cytoskeleton</keyword>
<keyword evidence="4" id="KW-0813">Transport</keyword>
<dbReference type="InterPro" id="IPR001806">
    <property type="entry name" value="Small_GTPase"/>
</dbReference>
<evidence type="ECO:0000256" key="2">
    <source>
        <dbReference type="ARBA" id="ARBA00006270"/>
    </source>
</evidence>
<dbReference type="PANTHER" id="PTHR14983">
    <property type="entry name" value="CILIOGENESIS AND PLANAR POLARITY EFFECTOR 2"/>
    <property type="match status" value="1"/>
</dbReference>
<evidence type="ECO:0000256" key="10">
    <source>
        <dbReference type="ARBA" id="ARBA00023134"/>
    </source>
</evidence>
<evidence type="ECO:0000256" key="12">
    <source>
        <dbReference type="ARBA" id="ARBA00023273"/>
    </source>
</evidence>
<evidence type="ECO:0000256" key="7">
    <source>
        <dbReference type="ARBA" id="ARBA00022794"/>
    </source>
</evidence>
<evidence type="ECO:0000313" key="14">
    <source>
        <dbReference type="EMBL" id="KAK2148856.1"/>
    </source>
</evidence>
<evidence type="ECO:0000256" key="1">
    <source>
        <dbReference type="ARBA" id="ARBA00004120"/>
    </source>
</evidence>
<dbReference type="InterPro" id="IPR039677">
    <property type="entry name" value="RSG1"/>
</dbReference>
<keyword evidence="12" id="KW-0966">Cell projection</keyword>
<keyword evidence="5" id="KW-0268">Exocytosis</keyword>
<dbReference type="Gene3D" id="3.40.50.300">
    <property type="entry name" value="P-loop containing nucleotide triphosphate hydrolases"/>
    <property type="match status" value="1"/>
</dbReference>
<dbReference type="SUPFAM" id="SSF52540">
    <property type="entry name" value="P-loop containing nucleoside triphosphate hydrolases"/>
    <property type="match status" value="1"/>
</dbReference>
<protein>
    <recommendedName>
        <fullName evidence="3">Ciliogenesis and planar polarity effector 2</fullName>
    </recommendedName>
    <alternativeName>
        <fullName evidence="13">REM2- and Rab-like small GTPase 1</fullName>
    </alternativeName>
</protein>
<proteinExistence type="inferred from homology"/>
<organism evidence="14 15">
    <name type="scientific">Paralvinella palmiformis</name>
    <dbReference type="NCBI Taxonomy" id="53620"/>
    <lineage>
        <taxon>Eukaryota</taxon>
        <taxon>Metazoa</taxon>
        <taxon>Spiralia</taxon>
        <taxon>Lophotrochozoa</taxon>
        <taxon>Annelida</taxon>
        <taxon>Polychaeta</taxon>
        <taxon>Sedentaria</taxon>
        <taxon>Canalipalpata</taxon>
        <taxon>Terebellida</taxon>
        <taxon>Terebelliformia</taxon>
        <taxon>Alvinellidae</taxon>
        <taxon>Paralvinella</taxon>
    </lineage>
</organism>
<evidence type="ECO:0000313" key="15">
    <source>
        <dbReference type="Proteomes" id="UP001208570"/>
    </source>
</evidence>
<dbReference type="AlphaFoldDB" id="A0AAD9MYY5"/>
<dbReference type="Pfam" id="PF00071">
    <property type="entry name" value="Ras"/>
    <property type="match status" value="1"/>
</dbReference>
<evidence type="ECO:0000256" key="8">
    <source>
        <dbReference type="ARBA" id="ARBA00022927"/>
    </source>
</evidence>
<gene>
    <name evidence="14" type="ORF">LSH36_479g00002</name>
</gene>
<dbReference type="GO" id="GO:0015031">
    <property type="term" value="P:protein transport"/>
    <property type="evidence" value="ECO:0007669"/>
    <property type="project" value="UniProtKB-KW"/>
</dbReference>
<keyword evidence="8" id="KW-0653">Protein transport</keyword>
<evidence type="ECO:0000256" key="4">
    <source>
        <dbReference type="ARBA" id="ARBA00022448"/>
    </source>
</evidence>
<keyword evidence="6" id="KW-0963">Cytoplasm</keyword>
<dbReference type="GO" id="GO:0005525">
    <property type="term" value="F:GTP binding"/>
    <property type="evidence" value="ECO:0007669"/>
    <property type="project" value="UniProtKB-KW"/>
</dbReference>
<sequence length="256" mass="29215">MSVVTHFVSPEWYKTPEGRDVVSSLMHLNSQTRRSFGLLEKPVPPSQYTLEEYPYKVFVSGKSGVGKTSTVAKLTGNDIPATHSETPGIQTAITYWPAKIMNINKLVMFRIQFWDAGENALKKFDHILPACKSQMDGVLFLFSFIDKTSFDDLPHQMSRILDVEDNVCKFVMGTKLDLYSQGEVTQRDIQQFESHWNVPLFSIRNQSTASRSSPRPDLDEVAPVLNYICDELWTRDQILSGRISQKDLMPHRISYC</sequence>
<keyword evidence="7" id="KW-0970">Cilium biogenesis/degradation</keyword>
<keyword evidence="10" id="KW-0342">GTP-binding</keyword>